<keyword evidence="3" id="KW-1185">Reference proteome</keyword>
<evidence type="ECO:0000256" key="1">
    <source>
        <dbReference type="SAM" id="SignalP"/>
    </source>
</evidence>
<name>A0ABP9HHF7_9ACTN</name>
<reference evidence="3" key="1">
    <citation type="journal article" date="2019" name="Int. J. Syst. Evol. Microbiol.">
        <title>The Global Catalogue of Microorganisms (GCM) 10K type strain sequencing project: providing services to taxonomists for standard genome sequencing and annotation.</title>
        <authorList>
            <consortium name="The Broad Institute Genomics Platform"/>
            <consortium name="The Broad Institute Genome Sequencing Center for Infectious Disease"/>
            <person name="Wu L."/>
            <person name="Ma J."/>
        </authorList>
    </citation>
    <scope>NUCLEOTIDE SEQUENCE [LARGE SCALE GENOMIC DNA]</scope>
    <source>
        <strain evidence="3">JCM 17986</strain>
    </source>
</reference>
<gene>
    <name evidence="2" type="ORF">GCM10023205_40640</name>
</gene>
<dbReference type="RefSeq" id="WP_345676981.1">
    <property type="nucleotide sequence ID" value="NZ_BAABHS010000013.1"/>
</dbReference>
<dbReference type="Proteomes" id="UP001500466">
    <property type="component" value="Unassembled WGS sequence"/>
</dbReference>
<evidence type="ECO:0000313" key="2">
    <source>
        <dbReference type="EMBL" id="GAA4970834.1"/>
    </source>
</evidence>
<organism evidence="2 3">
    <name type="scientific">Yinghuangia aomiensis</name>
    <dbReference type="NCBI Taxonomy" id="676205"/>
    <lineage>
        <taxon>Bacteria</taxon>
        <taxon>Bacillati</taxon>
        <taxon>Actinomycetota</taxon>
        <taxon>Actinomycetes</taxon>
        <taxon>Kitasatosporales</taxon>
        <taxon>Streptomycetaceae</taxon>
        <taxon>Yinghuangia</taxon>
    </lineage>
</organism>
<evidence type="ECO:0000313" key="3">
    <source>
        <dbReference type="Proteomes" id="UP001500466"/>
    </source>
</evidence>
<comment type="caution">
    <text evidence="2">The sequence shown here is derived from an EMBL/GenBank/DDBJ whole genome shotgun (WGS) entry which is preliminary data.</text>
</comment>
<proteinExistence type="predicted"/>
<sequence>MFPTNRTRLAALGAAAGAVVALGLGPIAGIAQAAPHALKVPLTTANVNCDGSPAGGQGTGPGGGFVIYNEPANGKLIANVVLQHARPGTTYNVRVIQSAATCGQVDGSITTDSSGAGSVNIQEPVSGTTAFVAINNTGNPANDYLTTQVIPT</sequence>
<dbReference type="EMBL" id="BAABHS010000013">
    <property type="protein sequence ID" value="GAA4970834.1"/>
    <property type="molecule type" value="Genomic_DNA"/>
</dbReference>
<accession>A0ABP9HHF7</accession>
<feature type="chain" id="PRO_5046139912" evidence="1">
    <location>
        <begin position="34"/>
        <end position="152"/>
    </location>
</feature>
<feature type="signal peptide" evidence="1">
    <location>
        <begin position="1"/>
        <end position="33"/>
    </location>
</feature>
<keyword evidence="1" id="KW-0732">Signal</keyword>
<protein>
    <submittedName>
        <fullName evidence="2">Uncharacterized protein</fullName>
    </submittedName>
</protein>